<evidence type="ECO:0000313" key="4">
    <source>
        <dbReference type="EMBL" id="CAD7440725.1"/>
    </source>
</evidence>
<evidence type="ECO:0000259" key="2">
    <source>
        <dbReference type="PROSITE" id="PS50137"/>
    </source>
</evidence>
<organism evidence="4">
    <name type="scientific">Timema bartmani</name>
    <dbReference type="NCBI Taxonomy" id="61472"/>
    <lineage>
        <taxon>Eukaryota</taxon>
        <taxon>Metazoa</taxon>
        <taxon>Ecdysozoa</taxon>
        <taxon>Arthropoda</taxon>
        <taxon>Hexapoda</taxon>
        <taxon>Insecta</taxon>
        <taxon>Pterygota</taxon>
        <taxon>Neoptera</taxon>
        <taxon>Polyneoptera</taxon>
        <taxon>Phasmatodea</taxon>
        <taxon>Timematodea</taxon>
        <taxon>Timematoidea</taxon>
        <taxon>Timematidae</taxon>
        <taxon>Timema</taxon>
    </lineage>
</organism>
<dbReference type="PANTHER" id="PTHR46528:SF1">
    <property type="entry name" value="PROTEIN SON"/>
    <property type="match status" value="1"/>
</dbReference>
<evidence type="ECO:0000259" key="3">
    <source>
        <dbReference type="PROSITE" id="PS50174"/>
    </source>
</evidence>
<dbReference type="InterPro" id="IPR032922">
    <property type="entry name" value="SON"/>
</dbReference>
<dbReference type="InterPro" id="IPR014720">
    <property type="entry name" value="dsRBD_dom"/>
</dbReference>
<feature type="domain" description="DRBM" evidence="2">
    <location>
        <begin position="72"/>
        <end position="107"/>
    </location>
</feature>
<dbReference type="GO" id="GO:0003723">
    <property type="term" value="F:RNA binding"/>
    <property type="evidence" value="ECO:0007669"/>
    <property type="project" value="UniProtKB-UniRule"/>
</dbReference>
<dbReference type="GO" id="GO:0048024">
    <property type="term" value="P:regulation of mRNA splicing, via spliceosome"/>
    <property type="evidence" value="ECO:0007669"/>
    <property type="project" value="TreeGrafter"/>
</dbReference>
<feature type="domain" description="G-patch" evidence="3">
    <location>
        <begin position="1"/>
        <end position="44"/>
    </location>
</feature>
<dbReference type="Pfam" id="PF01585">
    <property type="entry name" value="G-patch"/>
    <property type="match status" value="1"/>
</dbReference>
<keyword evidence="1" id="KW-0694">RNA-binding</keyword>
<reference evidence="4" key="1">
    <citation type="submission" date="2020-11" db="EMBL/GenBank/DDBJ databases">
        <authorList>
            <person name="Tran Van P."/>
        </authorList>
    </citation>
    <scope>NUCLEOTIDE SEQUENCE</scope>
</reference>
<dbReference type="SUPFAM" id="SSF54768">
    <property type="entry name" value="dsRNA-binding domain-like"/>
    <property type="match status" value="1"/>
</dbReference>
<dbReference type="AlphaFoldDB" id="A0A7R9EST0"/>
<protein>
    <recommendedName>
        <fullName evidence="5">G-patch domain-containing protein</fullName>
    </recommendedName>
</protein>
<sequence length="110" mass="11921">MGMTLLQKMGWRPGEGLGKNKEGSLIPLQLEVKMDKKGLVSQEELHPRPVMPVPVATMSKCLAVILFVLHNVQVRVNGVEYKPSVASPNKKQAKAEAATISLRALGVLPP</sequence>
<dbReference type="InterPro" id="IPR000467">
    <property type="entry name" value="G_patch_dom"/>
</dbReference>
<dbReference type="SMART" id="SM00443">
    <property type="entry name" value="G_patch"/>
    <property type="match status" value="1"/>
</dbReference>
<evidence type="ECO:0000256" key="1">
    <source>
        <dbReference type="PROSITE-ProRule" id="PRU00266"/>
    </source>
</evidence>
<accession>A0A7R9EST0</accession>
<evidence type="ECO:0008006" key="5">
    <source>
        <dbReference type="Google" id="ProtNLM"/>
    </source>
</evidence>
<dbReference type="PANTHER" id="PTHR46528">
    <property type="entry name" value="PROTEIN SON"/>
    <property type="match status" value="1"/>
</dbReference>
<dbReference type="PROSITE" id="PS50137">
    <property type="entry name" value="DS_RBD"/>
    <property type="match status" value="1"/>
</dbReference>
<dbReference type="PROSITE" id="PS50174">
    <property type="entry name" value="G_PATCH"/>
    <property type="match status" value="1"/>
</dbReference>
<gene>
    <name evidence="4" type="ORF">TBIB3V08_LOCUS3216</name>
</gene>
<dbReference type="EMBL" id="OD565065">
    <property type="protein sequence ID" value="CAD7440725.1"/>
    <property type="molecule type" value="Genomic_DNA"/>
</dbReference>
<dbReference type="Gene3D" id="3.30.160.20">
    <property type="match status" value="1"/>
</dbReference>
<name>A0A7R9EST0_9NEOP</name>
<dbReference type="GO" id="GO:0051726">
    <property type="term" value="P:regulation of cell cycle"/>
    <property type="evidence" value="ECO:0007669"/>
    <property type="project" value="InterPro"/>
</dbReference>
<proteinExistence type="predicted"/>